<accession>A0AAD5L5G7</accession>
<gene>
    <name evidence="1" type="ORF">GHT06_021707</name>
</gene>
<evidence type="ECO:0000313" key="1">
    <source>
        <dbReference type="EMBL" id="KAI9551373.1"/>
    </source>
</evidence>
<comment type="caution">
    <text evidence="1">The sequence shown here is derived from an EMBL/GenBank/DDBJ whole genome shotgun (WGS) entry which is preliminary data.</text>
</comment>
<name>A0AAD5L5G7_9CRUS</name>
<dbReference type="Proteomes" id="UP000820818">
    <property type="component" value="Linkage Group LG10"/>
</dbReference>
<organism evidence="1 2">
    <name type="scientific">Daphnia sinensis</name>
    <dbReference type="NCBI Taxonomy" id="1820382"/>
    <lineage>
        <taxon>Eukaryota</taxon>
        <taxon>Metazoa</taxon>
        <taxon>Ecdysozoa</taxon>
        <taxon>Arthropoda</taxon>
        <taxon>Crustacea</taxon>
        <taxon>Branchiopoda</taxon>
        <taxon>Diplostraca</taxon>
        <taxon>Cladocera</taxon>
        <taxon>Anomopoda</taxon>
        <taxon>Daphniidae</taxon>
        <taxon>Daphnia</taxon>
        <taxon>Daphnia similis group</taxon>
    </lineage>
</organism>
<keyword evidence="2" id="KW-1185">Reference proteome</keyword>
<dbReference type="EMBL" id="WJBH02000010">
    <property type="protein sequence ID" value="KAI9551373.1"/>
    <property type="molecule type" value="Genomic_DNA"/>
</dbReference>
<proteinExistence type="predicted"/>
<dbReference type="AlphaFoldDB" id="A0AAD5L5G7"/>
<reference evidence="1 2" key="1">
    <citation type="submission" date="2022-05" db="EMBL/GenBank/DDBJ databases">
        <title>A multi-omics perspective on studying reproductive biology in Daphnia sinensis.</title>
        <authorList>
            <person name="Jia J."/>
        </authorList>
    </citation>
    <scope>NUCLEOTIDE SEQUENCE [LARGE SCALE GENOMIC DNA]</scope>
    <source>
        <strain evidence="1 2">WSL</strain>
    </source>
</reference>
<evidence type="ECO:0000313" key="2">
    <source>
        <dbReference type="Proteomes" id="UP000820818"/>
    </source>
</evidence>
<sequence>MALIGVRILGQRWDSISVSVPLKRSGIAHPAETTTAVALPRLGDNGRRFFTRITRRRSRNVSSAIRQVSAAIQIKRTVSTESANIDSLDVIRNRSSGVCFCPILSLLIGPCVCISRRENVKEKETGVIARFLSDRRHIVRAPSNIDAFAVR</sequence>
<protein>
    <submittedName>
        <fullName evidence="1">Uncharacterized protein</fullName>
    </submittedName>
</protein>